<feature type="region of interest" description="Disordered" evidence="1">
    <location>
        <begin position="23"/>
        <end position="60"/>
    </location>
</feature>
<evidence type="ECO:0000256" key="1">
    <source>
        <dbReference type="SAM" id="MobiDB-lite"/>
    </source>
</evidence>
<name>A0A6J6CE87_9ZZZZ</name>
<gene>
    <name evidence="2" type="ORF">UFOPK1421_01187</name>
</gene>
<reference evidence="2" key="1">
    <citation type="submission" date="2020-05" db="EMBL/GenBank/DDBJ databases">
        <authorList>
            <person name="Chiriac C."/>
            <person name="Salcher M."/>
            <person name="Ghai R."/>
            <person name="Kavagutti S V."/>
        </authorList>
    </citation>
    <scope>NUCLEOTIDE SEQUENCE</scope>
</reference>
<protein>
    <submittedName>
        <fullName evidence="2">Unannotated protein</fullName>
    </submittedName>
</protein>
<accession>A0A6J6CE87</accession>
<organism evidence="2">
    <name type="scientific">freshwater metagenome</name>
    <dbReference type="NCBI Taxonomy" id="449393"/>
    <lineage>
        <taxon>unclassified sequences</taxon>
        <taxon>metagenomes</taxon>
        <taxon>ecological metagenomes</taxon>
    </lineage>
</organism>
<dbReference type="AlphaFoldDB" id="A0A6J6CE87"/>
<dbReference type="EMBL" id="CAEZSL010000143">
    <property type="protein sequence ID" value="CAB4549587.1"/>
    <property type="molecule type" value="Genomic_DNA"/>
</dbReference>
<proteinExistence type="predicted"/>
<sequence>MTLNFWPFFGVLAVGFREGKSVMPEPLPDKTTVSIGRIGNHNRTHPHHDMTRGVSMVKQA</sequence>
<evidence type="ECO:0000313" key="2">
    <source>
        <dbReference type="EMBL" id="CAB4549587.1"/>
    </source>
</evidence>